<dbReference type="EMBL" id="WOFV02000013">
    <property type="protein sequence ID" value="NAS17476.1"/>
    <property type="molecule type" value="Genomic_DNA"/>
</dbReference>
<reference evidence="7 8" key="1">
    <citation type="submission" date="2020-01" db="EMBL/GenBank/DDBJ databases">
        <title>Genome sequence of a 1,3-propanediol producer, Clostridium butyricum S3.</title>
        <authorList>
            <person name="Zhou J."/>
        </authorList>
    </citation>
    <scope>NUCLEOTIDE SEQUENCE [LARGE SCALE GENOMIC DNA]</scope>
    <source>
        <strain evidence="7 8">S3</strain>
    </source>
</reference>
<dbReference type="GO" id="GO:0046872">
    <property type="term" value="F:metal ion binding"/>
    <property type="evidence" value="ECO:0007669"/>
    <property type="project" value="UniProtKB-KW"/>
</dbReference>
<dbReference type="AlphaFoldDB" id="A0A6L9ELN0"/>
<comment type="caution">
    <text evidence="7">The sequence shown here is derived from an EMBL/GenBank/DDBJ whole genome shotgun (WGS) entry which is preliminary data.</text>
</comment>
<keyword evidence="3 6" id="KW-0808">Transferase</keyword>
<comment type="similarity">
    <text evidence="2 6">Belongs to the FPP/GGPP synthase family.</text>
</comment>
<dbReference type="Gene3D" id="1.10.600.10">
    <property type="entry name" value="Farnesyl Diphosphate Synthase"/>
    <property type="match status" value="1"/>
</dbReference>
<organism evidence="7 8">
    <name type="scientific">Clostridium butyricum</name>
    <dbReference type="NCBI Taxonomy" id="1492"/>
    <lineage>
        <taxon>Bacteria</taxon>
        <taxon>Bacillati</taxon>
        <taxon>Bacillota</taxon>
        <taxon>Clostridia</taxon>
        <taxon>Eubacteriales</taxon>
        <taxon>Clostridiaceae</taxon>
        <taxon>Clostridium</taxon>
    </lineage>
</organism>
<evidence type="ECO:0000256" key="3">
    <source>
        <dbReference type="ARBA" id="ARBA00022679"/>
    </source>
</evidence>
<dbReference type="PANTHER" id="PTHR12001:SF69">
    <property type="entry name" value="ALL TRANS-POLYPRENYL-DIPHOSPHATE SYNTHASE PDSS1"/>
    <property type="match status" value="1"/>
</dbReference>
<keyword evidence="5" id="KW-0460">Magnesium</keyword>
<comment type="cofactor">
    <cofactor evidence="1">
        <name>Mg(2+)</name>
        <dbReference type="ChEBI" id="CHEBI:18420"/>
    </cofactor>
</comment>
<evidence type="ECO:0000256" key="6">
    <source>
        <dbReference type="RuleBase" id="RU004466"/>
    </source>
</evidence>
<evidence type="ECO:0000256" key="4">
    <source>
        <dbReference type="ARBA" id="ARBA00022723"/>
    </source>
</evidence>
<evidence type="ECO:0000313" key="7">
    <source>
        <dbReference type="EMBL" id="NAS17476.1"/>
    </source>
</evidence>
<dbReference type="Proteomes" id="UP000474042">
    <property type="component" value="Unassembled WGS sequence"/>
</dbReference>
<gene>
    <name evidence="7" type="ORF">GND98_006215</name>
</gene>
<dbReference type="InterPro" id="IPR033749">
    <property type="entry name" value="Polyprenyl_synt_CS"/>
</dbReference>
<dbReference type="PROSITE" id="PS00723">
    <property type="entry name" value="POLYPRENYL_SYNTHASE_1"/>
    <property type="match status" value="1"/>
</dbReference>
<dbReference type="Pfam" id="PF00348">
    <property type="entry name" value="polyprenyl_synt"/>
    <property type="match status" value="1"/>
</dbReference>
<proteinExistence type="inferred from homology"/>
<keyword evidence="4" id="KW-0479">Metal-binding</keyword>
<dbReference type="GO" id="GO:0008299">
    <property type="term" value="P:isoprenoid biosynthetic process"/>
    <property type="evidence" value="ECO:0007669"/>
    <property type="project" value="InterPro"/>
</dbReference>
<dbReference type="SFLD" id="SFLDS00005">
    <property type="entry name" value="Isoprenoid_Synthase_Type_I"/>
    <property type="match status" value="1"/>
</dbReference>
<name>A0A6L9ELN0_CLOBU</name>
<dbReference type="CDD" id="cd00685">
    <property type="entry name" value="Trans_IPPS_HT"/>
    <property type="match status" value="1"/>
</dbReference>
<accession>A0A6L9ELN0</accession>
<dbReference type="PANTHER" id="PTHR12001">
    <property type="entry name" value="GERANYLGERANYL PYROPHOSPHATE SYNTHASE"/>
    <property type="match status" value="1"/>
</dbReference>
<dbReference type="SUPFAM" id="SSF48576">
    <property type="entry name" value="Terpenoid synthases"/>
    <property type="match status" value="1"/>
</dbReference>
<dbReference type="GO" id="GO:0004659">
    <property type="term" value="F:prenyltransferase activity"/>
    <property type="evidence" value="ECO:0007669"/>
    <property type="project" value="InterPro"/>
</dbReference>
<dbReference type="InterPro" id="IPR000092">
    <property type="entry name" value="Polyprenyl_synt"/>
</dbReference>
<evidence type="ECO:0000256" key="5">
    <source>
        <dbReference type="ARBA" id="ARBA00022842"/>
    </source>
</evidence>
<evidence type="ECO:0000256" key="2">
    <source>
        <dbReference type="ARBA" id="ARBA00006706"/>
    </source>
</evidence>
<dbReference type="InterPro" id="IPR008949">
    <property type="entry name" value="Isoprenoid_synthase_dom_sf"/>
</dbReference>
<evidence type="ECO:0000313" key="8">
    <source>
        <dbReference type="Proteomes" id="UP000474042"/>
    </source>
</evidence>
<protein>
    <submittedName>
        <fullName evidence="7">Polyprenyl synthetase family protein</fullName>
    </submittedName>
</protein>
<evidence type="ECO:0000256" key="1">
    <source>
        <dbReference type="ARBA" id="ARBA00001946"/>
    </source>
</evidence>
<sequence length="275" mass="30966">MLSFREAKNAVSKELYEVETILRDMGKNFNTSSAKEIFDYFFKSPGKYLRPTLMILSAKAIKPYMTVKQREELINLCVAVELIHSSSLVHDDIIDNDLFRRGQKTLNNIYGRKVAVLAGDAFYAKAFSILLNQPTRDAELTITQVIENMCLAEIEQAQLKDISKEDYLNIIKGKTAGFMSACCRLGAKVVDAKEEEIIALESFGLDFGMVYQIVDDCIDGDFNAVKNNITIENAKEFAEKADEAIEKLEPSVYKQGLISLLNYVLESSNPERKKA</sequence>